<proteinExistence type="predicted"/>
<evidence type="ECO:0000313" key="2">
    <source>
        <dbReference type="Proteomes" id="UP000439550"/>
    </source>
</evidence>
<protein>
    <submittedName>
        <fullName evidence="1">Uncharacterized protein</fullName>
    </submittedName>
</protein>
<evidence type="ECO:0000313" key="1">
    <source>
        <dbReference type="EMBL" id="MQW38386.1"/>
    </source>
</evidence>
<dbReference type="EMBL" id="WITJ01000001">
    <property type="protein sequence ID" value="MQW38386.1"/>
    <property type="molecule type" value="Genomic_DNA"/>
</dbReference>
<reference evidence="1 2" key="1">
    <citation type="submission" date="2019-10" db="EMBL/GenBank/DDBJ databases">
        <authorList>
            <person name="Dong K."/>
        </authorList>
    </citation>
    <scope>NUCLEOTIDE SEQUENCE [LARGE SCALE GENOMIC DNA]</scope>
    <source>
        <strain evidence="1 2">DSM 28960</strain>
    </source>
</reference>
<keyword evidence="2" id="KW-1185">Reference proteome</keyword>
<organism evidence="1 2">
    <name type="scientific">Lactococcus hircilactis</name>
    <dbReference type="NCBI Taxonomy" id="1494462"/>
    <lineage>
        <taxon>Bacteria</taxon>
        <taxon>Bacillati</taxon>
        <taxon>Bacillota</taxon>
        <taxon>Bacilli</taxon>
        <taxon>Lactobacillales</taxon>
        <taxon>Streptococcaceae</taxon>
        <taxon>Lactococcus</taxon>
    </lineage>
</organism>
<dbReference type="Proteomes" id="UP000439550">
    <property type="component" value="Unassembled WGS sequence"/>
</dbReference>
<gene>
    <name evidence="1" type="ORF">GHI93_00275</name>
</gene>
<name>A0A7X1Z7Z4_9LACT</name>
<accession>A0A7X1Z7Z4</accession>
<dbReference type="AlphaFoldDB" id="A0A7X1Z7Z4"/>
<comment type="caution">
    <text evidence="1">The sequence shown here is derived from an EMBL/GenBank/DDBJ whole genome shotgun (WGS) entry which is preliminary data.</text>
</comment>
<dbReference type="RefSeq" id="WP_153494535.1">
    <property type="nucleotide sequence ID" value="NZ_CBCRWP010000001.1"/>
</dbReference>
<dbReference type="OrthoDB" id="9855437at2"/>
<sequence>MNLFPTALTPKLKQPDGFTPLKNGMSYNDLVDEEAETILAYNALLERLHQLENKPSEQSEGKMWSLLCQRFWILKNGLAYGEQRKTIDKLTANFNLLMAENYELVKENEHLNNEKK</sequence>